<dbReference type="InterPro" id="IPR001828">
    <property type="entry name" value="ANF_lig-bd_rcpt"/>
</dbReference>
<gene>
    <name evidence="9" type="ORF">KUF71_007956</name>
</gene>
<feature type="region of interest" description="Disordered" evidence="5">
    <location>
        <begin position="594"/>
        <end position="620"/>
    </location>
</feature>
<feature type="compositionally biased region" description="Low complexity" evidence="5">
    <location>
        <begin position="602"/>
        <end position="620"/>
    </location>
</feature>
<dbReference type="Gene3D" id="3.40.50.2300">
    <property type="match status" value="1"/>
</dbReference>
<keyword evidence="9" id="KW-0675">Receptor</keyword>
<evidence type="ECO:0000256" key="4">
    <source>
        <dbReference type="ARBA" id="ARBA00023136"/>
    </source>
</evidence>
<evidence type="ECO:0000256" key="7">
    <source>
        <dbReference type="SAM" id="SignalP"/>
    </source>
</evidence>
<keyword evidence="3 6" id="KW-1133">Transmembrane helix</keyword>
<feature type="transmembrane region" description="Helical" evidence="6">
    <location>
        <begin position="564"/>
        <end position="587"/>
    </location>
</feature>
<organism evidence="9 10">
    <name type="scientific">Frankliniella fusca</name>
    <dbReference type="NCBI Taxonomy" id="407009"/>
    <lineage>
        <taxon>Eukaryota</taxon>
        <taxon>Metazoa</taxon>
        <taxon>Ecdysozoa</taxon>
        <taxon>Arthropoda</taxon>
        <taxon>Hexapoda</taxon>
        <taxon>Insecta</taxon>
        <taxon>Pterygota</taxon>
        <taxon>Neoptera</taxon>
        <taxon>Paraneoptera</taxon>
        <taxon>Thysanoptera</taxon>
        <taxon>Terebrantia</taxon>
        <taxon>Thripoidea</taxon>
        <taxon>Thripidae</taxon>
        <taxon>Frankliniella</taxon>
    </lineage>
</organism>
<proteinExistence type="predicted"/>
<feature type="compositionally biased region" description="Low complexity" evidence="5">
    <location>
        <begin position="494"/>
        <end position="523"/>
    </location>
</feature>
<keyword evidence="7" id="KW-0732">Signal</keyword>
<keyword evidence="10" id="KW-1185">Reference proteome</keyword>
<dbReference type="GO" id="GO:0016020">
    <property type="term" value="C:membrane"/>
    <property type="evidence" value="ECO:0007669"/>
    <property type="project" value="UniProtKB-SubCell"/>
</dbReference>
<comment type="subcellular location">
    <subcellularLocation>
        <location evidence="1">Membrane</location>
    </subcellularLocation>
</comment>
<reference evidence="9" key="1">
    <citation type="submission" date="2021-07" db="EMBL/GenBank/DDBJ databases">
        <authorList>
            <person name="Catto M.A."/>
            <person name="Jacobson A."/>
            <person name="Kennedy G."/>
            <person name="Labadie P."/>
            <person name="Hunt B.G."/>
            <person name="Srinivasan R."/>
        </authorList>
    </citation>
    <scope>NUCLEOTIDE SEQUENCE</scope>
    <source>
        <strain evidence="9">PL_HMW_Pooled</strain>
        <tissue evidence="9">Head</tissue>
    </source>
</reference>
<reference evidence="9" key="2">
    <citation type="journal article" date="2023" name="BMC Genomics">
        <title>Pest status, molecular evolution, and epigenetic factors derived from the genome assembly of Frankliniella fusca, a thysanopteran phytovirus vector.</title>
        <authorList>
            <person name="Catto M.A."/>
            <person name="Labadie P.E."/>
            <person name="Jacobson A.L."/>
            <person name="Kennedy G.G."/>
            <person name="Srinivasan R."/>
            <person name="Hunt B.G."/>
        </authorList>
    </citation>
    <scope>NUCLEOTIDE SEQUENCE</scope>
    <source>
        <strain evidence="9">PL_HMW_Pooled</strain>
    </source>
</reference>
<feature type="chain" id="PRO_5042108496" evidence="7">
    <location>
        <begin position="38"/>
        <end position="620"/>
    </location>
</feature>
<evidence type="ECO:0000256" key="1">
    <source>
        <dbReference type="ARBA" id="ARBA00004370"/>
    </source>
</evidence>
<dbReference type="PROSITE" id="PS51257">
    <property type="entry name" value="PROKAR_LIPOPROTEIN"/>
    <property type="match status" value="1"/>
</dbReference>
<evidence type="ECO:0000259" key="8">
    <source>
        <dbReference type="Pfam" id="PF01094"/>
    </source>
</evidence>
<feature type="signal peptide" evidence="7">
    <location>
        <begin position="1"/>
        <end position="37"/>
    </location>
</feature>
<evidence type="ECO:0000256" key="6">
    <source>
        <dbReference type="SAM" id="Phobius"/>
    </source>
</evidence>
<feature type="region of interest" description="Disordered" evidence="5">
    <location>
        <begin position="486"/>
        <end position="540"/>
    </location>
</feature>
<evidence type="ECO:0000313" key="9">
    <source>
        <dbReference type="EMBL" id="KAK3918709.1"/>
    </source>
</evidence>
<protein>
    <submittedName>
        <fullName evidence="9">Metabotropic glutamate receptor</fullName>
    </submittedName>
</protein>
<keyword evidence="4 6" id="KW-0472">Membrane</keyword>
<dbReference type="AlphaFoldDB" id="A0AAE1LHB4"/>
<sequence>MGQRRKAKADSGGGGGGANSGRMWVVLAALVCGCAGAARGPLTPCGQARDGEALLGALLPLHRGAGCGAASLRGAQLEAALRAALDRVNRDLRREGISISCRILDTCSRPDEAVKAAMRALVASDQTCLNPPLFLGLIGPEDPESLDAALKVTGVFETVHVVPWGEGQADGVLHVAKLDPEERAQSVMLLVRRLRWPSFLLVHADDVASEDVAAEVSRLADQDPDVCAQRRVLSIAEDTRGDSDVAWAISKDSSGGVVLIAEAAGRGAQLLSRLAPLPRTGPGGEVHVLLAVRRAEAGALQDLGALKGVAITLLQEVSPAALVPGTQRALLSDSPLWHSLGEPDGAAGLDPANQDASVGALAVGVQLLGAALRAAHRIKCPTPAAAGADPGDGGPPAVFCPALHAMAPDEWRSILERVTAFSDSAATKGAAAKLRFGMSLRTAARVLVKRSQSEYFEKAGLLVGGKDLQLDSARFTFPALRPGVDEDCGAAPRSPSSSSSSSSSQGTRGTAATTPAPQRTRPANHVTLERHPRTTPAPSSGFGTDWSWILGGAAEGPSADFWTMLYTLAGAAAVMLFVFLLCFYMVYRNFRVKGGKQQDNGSNSPPVSRASASRRSSGSS</sequence>
<accession>A0AAE1LHB4</accession>
<evidence type="ECO:0000313" key="10">
    <source>
        <dbReference type="Proteomes" id="UP001219518"/>
    </source>
</evidence>
<name>A0AAE1LHB4_9NEOP</name>
<dbReference type="InterPro" id="IPR028082">
    <property type="entry name" value="Peripla_BP_I"/>
</dbReference>
<comment type="caution">
    <text evidence="9">The sequence shown here is derived from an EMBL/GenBank/DDBJ whole genome shotgun (WGS) entry which is preliminary data.</text>
</comment>
<dbReference type="Proteomes" id="UP001219518">
    <property type="component" value="Unassembled WGS sequence"/>
</dbReference>
<evidence type="ECO:0000256" key="5">
    <source>
        <dbReference type="SAM" id="MobiDB-lite"/>
    </source>
</evidence>
<evidence type="ECO:0000256" key="2">
    <source>
        <dbReference type="ARBA" id="ARBA00022692"/>
    </source>
</evidence>
<dbReference type="SUPFAM" id="SSF53822">
    <property type="entry name" value="Periplasmic binding protein-like I"/>
    <property type="match status" value="1"/>
</dbReference>
<evidence type="ECO:0000256" key="3">
    <source>
        <dbReference type="ARBA" id="ARBA00022989"/>
    </source>
</evidence>
<dbReference type="Pfam" id="PF01094">
    <property type="entry name" value="ANF_receptor"/>
    <property type="match status" value="1"/>
</dbReference>
<dbReference type="EMBL" id="JAHWGI010000960">
    <property type="protein sequence ID" value="KAK3918709.1"/>
    <property type="molecule type" value="Genomic_DNA"/>
</dbReference>
<keyword evidence="2 6" id="KW-0812">Transmembrane</keyword>
<feature type="domain" description="Receptor ligand binding region" evidence="8">
    <location>
        <begin position="77"/>
        <end position="235"/>
    </location>
</feature>